<evidence type="ECO:0000256" key="7">
    <source>
        <dbReference type="ARBA" id="ARBA00023150"/>
    </source>
</evidence>
<keyword evidence="3 8" id="KW-0479">Metal-binding</keyword>
<keyword evidence="4 8" id="KW-0547">Nucleotide-binding</keyword>
<comment type="catalytic activity">
    <reaction evidence="8">
        <text>Mo-molybdopterin + GTP + H(+) = Mo-molybdopterin guanine dinucleotide + diphosphate</text>
        <dbReference type="Rhea" id="RHEA:34243"/>
        <dbReference type="ChEBI" id="CHEBI:15378"/>
        <dbReference type="ChEBI" id="CHEBI:33019"/>
        <dbReference type="ChEBI" id="CHEBI:37565"/>
        <dbReference type="ChEBI" id="CHEBI:71302"/>
        <dbReference type="ChEBI" id="CHEBI:71310"/>
        <dbReference type="EC" id="2.7.7.77"/>
    </reaction>
</comment>
<dbReference type="CDD" id="cd02503">
    <property type="entry name" value="MobA"/>
    <property type="match status" value="1"/>
</dbReference>
<dbReference type="Proteomes" id="UP000031572">
    <property type="component" value="Unassembled WGS sequence"/>
</dbReference>
<comment type="domain">
    <text evidence="8">The N-terminal domain determines nucleotide recognition and specific binding, while the C-terminal domain determines the specific binding to the target protein.</text>
</comment>
<dbReference type="GO" id="GO:1902758">
    <property type="term" value="P:bis(molybdopterin guanine dinucleotide)molybdenum biosynthetic process"/>
    <property type="evidence" value="ECO:0007669"/>
    <property type="project" value="TreeGrafter"/>
</dbReference>
<dbReference type="RefSeq" id="WP_040039331.1">
    <property type="nucleotide sequence ID" value="NZ_JWJG01000028.1"/>
</dbReference>
<evidence type="ECO:0000256" key="1">
    <source>
        <dbReference type="ARBA" id="ARBA00022490"/>
    </source>
</evidence>
<keyword evidence="5 8" id="KW-0460">Magnesium</keyword>
<dbReference type="PANTHER" id="PTHR19136">
    <property type="entry name" value="MOLYBDENUM COFACTOR GUANYLYLTRANSFERASE"/>
    <property type="match status" value="1"/>
</dbReference>
<organism evidence="10 11">
    <name type="scientific">Noviherbaspirillum autotrophicum</name>
    <dbReference type="NCBI Taxonomy" id="709839"/>
    <lineage>
        <taxon>Bacteria</taxon>
        <taxon>Pseudomonadati</taxon>
        <taxon>Pseudomonadota</taxon>
        <taxon>Betaproteobacteria</taxon>
        <taxon>Burkholderiales</taxon>
        <taxon>Oxalobacteraceae</taxon>
        <taxon>Noviherbaspirillum</taxon>
    </lineage>
</organism>
<evidence type="ECO:0000259" key="9">
    <source>
        <dbReference type="Pfam" id="PF12804"/>
    </source>
</evidence>
<comment type="function">
    <text evidence="8">Transfers a GMP moiety from GTP to Mo-molybdopterin (Mo-MPT) cofactor (Moco or molybdenum cofactor) to form Mo-molybdopterin guanine dinucleotide (Mo-MGD) cofactor.</text>
</comment>
<comment type="subcellular location">
    <subcellularLocation>
        <location evidence="8">Cytoplasm</location>
    </subcellularLocation>
</comment>
<dbReference type="STRING" id="709839.TSA66_05680"/>
<dbReference type="InterPro" id="IPR025877">
    <property type="entry name" value="MobA-like_NTP_Trfase"/>
</dbReference>
<comment type="subunit">
    <text evidence="8">Monomer.</text>
</comment>
<dbReference type="GO" id="GO:0005737">
    <property type="term" value="C:cytoplasm"/>
    <property type="evidence" value="ECO:0007669"/>
    <property type="project" value="UniProtKB-SubCell"/>
</dbReference>
<evidence type="ECO:0000256" key="2">
    <source>
        <dbReference type="ARBA" id="ARBA00022679"/>
    </source>
</evidence>
<dbReference type="Pfam" id="PF12804">
    <property type="entry name" value="NTP_transf_3"/>
    <property type="match status" value="1"/>
</dbReference>
<dbReference type="GO" id="GO:0046872">
    <property type="term" value="F:metal ion binding"/>
    <property type="evidence" value="ECO:0007669"/>
    <property type="project" value="UniProtKB-KW"/>
</dbReference>
<comment type="similarity">
    <text evidence="8">Belongs to the MobA family.</text>
</comment>
<accession>A0A0C1Y088</accession>
<feature type="domain" description="MobA-like NTP transferase" evidence="9">
    <location>
        <begin position="10"/>
        <end position="165"/>
    </location>
</feature>
<gene>
    <name evidence="8" type="primary">mobA</name>
    <name evidence="10" type="ORF">TSA66_05680</name>
</gene>
<dbReference type="InterPro" id="IPR013482">
    <property type="entry name" value="Molybde_CF_guanTrfase"/>
</dbReference>
<dbReference type="GO" id="GO:0005525">
    <property type="term" value="F:GTP binding"/>
    <property type="evidence" value="ECO:0007669"/>
    <property type="project" value="UniProtKB-UniRule"/>
</dbReference>
<dbReference type="InterPro" id="IPR029044">
    <property type="entry name" value="Nucleotide-diphossugar_trans"/>
</dbReference>
<reference evidence="10 11" key="1">
    <citation type="submission" date="2014-12" db="EMBL/GenBank/DDBJ databases">
        <title>Denitrispirillum autotrophicum gen. nov., sp. nov., Denitrifying, Facultatively Autotrophic Bacteria Isolated from Rice Paddy Soil.</title>
        <authorList>
            <person name="Ishii S."/>
            <person name="Ashida N."/>
            <person name="Ohno H."/>
            <person name="Otsuka S."/>
            <person name="Yokota A."/>
            <person name="Senoo K."/>
        </authorList>
    </citation>
    <scope>NUCLEOTIDE SEQUENCE [LARGE SCALE GENOMIC DNA]</scope>
    <source>
        <strain evidence="10 11">TSA66</strain>
    </source>
</reference>
<dbReference type="Gene3D" id="3.90.550.10">
    <property type="entry name" value="Spore Coat Polysaccharide Biosynthesis Protein SpsA, Chain A"/>
    <property type="match status" value="1"/>
</dbReference>
<dbReference type="AlphaFoldDB" id="A0A0C1Y088"/>
<evidence type="ECO:0000256" key="5">
    <source>
        <dbReference type="ARBA" id="ARBA00022842"/>
    </source>
</evidence>
<protein>
    <recommendedName>
        <fullName evidence="8">Molybdenum cofactor guanylyltransferase</fullName>
        <shortName evidence="8">MoCo guanylyltransferase</shortName>
        <ecNumber evidence="8">2.7.7.77</ecNumber>
    </recommendedName>
    <alternativeName>
        <fullName evidence="8">GTP:molybdopterin guanylyltransferase</fullName>
    </alternativeName>
    <alternativeName>
        <fullName evidence="8">Mo-MPT guanylyltransferase</fullName>
    </alternativeName>
    <alternativeName>
        <fullName evidence="8">Molybdopterin guanylyltransferase</fullName>
    </alternativeName>
    <alternativeName>
        <fullName evidence="8">Molybdopterin-guanine dinucleotide synthase</fullName>
        <shortName evidence="8">MGD synthase</shortName>
    </alternativeName>
</protein>
<evidence type="ECO:0000256" key="6">
    <source>
        <dbReference type="ARBA" id="ARBA00023134"/>
    </source>
</evidence>
<keyword evidence="7 8" id="KW-0501">Molybdenum cofactor biosynthesis</keyword>
<dbReference type="SUPFAM" id="SSF53448">
    <property type="entry name" value="Nucleotide-diphospho-sugar transferases"/>
    <property type="match status" value="1"/>
</dbReference>
<comment type="caution">
    <text evidence="10">The sequence shown here is derived from an EMBL/GenBank/DDBJ whole genome shotgun (WGS) entry which is preliminary data.</text>
</comment>
<evidence type="ECO:0000313" key="10">
    <source>
        <dbReference type="EMBL" id="KIF80423.1"/>
    </source>
</evidence>
<dbReference type="EC" id="2.7.7.77" evidence="8"/>
<dbReference type="EMBL" id="JWJG01000028">
    <property type="protein sequence ID" value="KIF80423.1"/>
    <property type="molecule type" value="Genomic_DNA"/>
</dbReference>
<name>A0A0C1Y088_9BURK</name>
<evidence type="ECO:0000256" key="4">
    <source>
        <dbReference type="ARBA" id="ARBA00022741"/>
    </source>
</evidence>
<feature type="binding site" evidence="8">
    <location>
        <position position="26"/>
    </location>
    <ligand>
        <name>GTP</name>
        <dbReference type="ChEBI" id="CHEBI:37565"/>
    </ligand>
</feature>
<proteinExistence type="inferred from homology"/>
<keyword evidence="6 8" id="KW-0342">GTP-binding</keyword>
<keyword evidence="11" id="KW-1185">Reference proteome</keyword>
<keyword evidence="1 8" id="KW-0963">Cytoplasm</keyword>
<keyword evidence="2 8" id="KW-0808">Transferase</keyword>
<feature type="binding site" evidence="8">
    <location>
        <position position="54"/>
    </location>
    <ligand>
        <name>GTP</name>
        <dbReference type="ChEBI" id="CHEBI:37565"/>
    </ligand>
</feature>
<comment type="cofactor">
    <cofactor evidence="8">
        <name>Mg(2+)</name>
        <dbReference type="ChEBI" id="CHEBI:18420"/>
    </cofactor>
</comment>
<evidence type="ECO:0000313" key="11">
    <source>
        <dbReference type="Proteomes" id="UP000031572"/>
    </source>
</evidence>
<feature type="binding site" evidence="8">
    <location>
        <position position="102"/>
    </location>
    <ligand>
        <name>GTP</name>
        <dbReference type="ChEBI" id="CHEBI:37565"/>
    </ligand>
</feature>
<feature type="binding site" evidence="8">
    <location>
        <begin position="13"/>
        <end position="15"/>
    </location>
    <ligand>
        <name>GTP</name>
        <dbReference type="ChEBI" id="CHEBI:37565"/>
    </ligand>
</feature>
<dbReference type="NCBIfam" id="TIGR02665">
    <property type="entry name" value="molyb_mobA"/>
    <property type="match status" value="1"/>
</dbReference>
<dbReference type="PANTHER" id="PTHR19136:SF81">
    <property type="entry name" value="MOLYBDENUM COFACTOR GUANYLYLTRANSFERASE"/>
    <property type="match status" value="1"/>
</dbReference>
<dbReference type="GO" id="GO:0061603">
    <property type="term" value="F:molybdenum cofactor guanylyltransferase activity"/>
    <property type="evidence" value="ECO:0007669"/>
    <property type="project" value="UniProtKB-EC"/>
</dbReference>
<dbReference type="OrthoDB" id="9788394at2"/>
<feature type="binding site" evidence="8">
    <location>
        <position position="72"/>
    </location>
    <ligand>
        <name>GTP</name>
        <dbReference type="ChEBI" id="CHEBI:37565"/>
    </ligand>
</feature>
<sequence length="198" mass="21443">MSIAPSRITGLVLAGGRGSRMGSVDKGLQPFRGAPMVLHAILRLAPQVGPLVINANQNIGPYEGFGYPVWPDQLTGFEGPLAGVQTGLAGCETEYLVTVPCDSPFLPENLVATLADALVAADADIAVAVTQEEERRTHPVFSLMKASVLPSLTAFLQEGGRKIEKWYRSLRFVEVMFPGADAFRNINTLEELRRFEES</sequence>
<evidence type="ECO:0000256" key="8">
    <source>
        <dbReference type="HAMAP-Rule" id="MF_00316"/>
    </source>
</evidence>
<dbReference type="HAMAP" id="MF_00316">
    <property type="entry name" value="MobA"/>
    <property type="match status" value="1"/>
</dbReference>
<evidence type="ECO:0000256" key="3">
    <source>
        <dbReference type="ARBA" id="ARBA00022723"/>
    </source>
</evidence>
<feature type="binding site" evidence="8">
    <location>
        <position position="102"/>
    </location>
    <ligand>
        <name>Mg(2+)</name>
        <dbReference type="ChEBI" id="CHEBI:18420"/>
    </ligand>
</feature>